<sequence length="380" mass="38592">MLPVKAKTIGTCRGTRALALTPMLLLMVGCASEGPLRPPSLRLPAAVRGLTAQRAGGNVDLAWSNPTRTTDGVSLTGKHGAGDLAAEICRGETLPPTTCGPIAKIPVIAGTPGTFHDPLPAALVAGPDRALHYRIRVVNGEGKGAASADVLTVAGEAPAPVRGLTASPVAGGIALRWQPGATPQDRTLLRVTRGDAPAVAFRSKPGAPTPLASAPGERPAATTLMAVEPGPRDPAGAIDAGGHAGVEQHYIVYRSRSTRIGDADLTVNSEASTVTVAASALAPPPAPPLGLEALANTLGAPSIDLVWQASAEPGVEGYLVFRAEETGAPTQLTATPVRGFSYSDTTARPAVDYRYSVAGVSLDGRAGAHSPEIHATIPKP</sequence>
<dbReference type="RefSeq" id="WP_014787646.1">
    <property type="nucleotide sequence ID" value="NC_018014.1"/>
</dbReference>
<dbReference type="Gene3D" id="2.60.40.10">
    <property type="entry name" value="Immunoglobulins"/>
    <property type="match status" value="1"/>
</dbReference>
<proteinExistence type="predicted"/>
<dbReference type="eggNOG" id="COG4733">
    <property type="taxonomic scope" value="Bacteria"/>
</dbReference>
<evidence type="ECO:0000259" key="1">
    <source>
        <dbReference type="PROSITE" id="PS50853"/>
    </source>
</evidence>
<dbReference type="HOGENOM" id="CLU_709331_0_0_0"/>
<dbReference type="PROSITE" id="PS51257">
    <property type="entry name" value="PROKAR_LIPOPROTEIN"/>
    <property type="match status" value="1"/>
</dbReference>
<dbReference type="STRING" id="926566.Terro_4181"/>
<reference evidence="2 3" key="1">
    <citation type="submission" date="2012-06" db="EMBL/GenBank/DDBJ databases">
        <title>Complete genome of Terriglobus roseus DSM 18391.</title>
        <authorList>
            <consortium name="US DOE Joint Genome Institute (JGI-PGF)"/>
            <person name="Lucas S."/>
            <person name="Copeland A."/>
            <person name="Lapidus A."/>
            <person name="Glavina del Rio T."/>
            <person name="Dalin E."/>
            <person name="Tice H."/>
            <person name="Bruce D."/>
            <person name="Goodwin L."/>
            <person name="Pitluck S."/>
            <person name="Peters L."/>
            <person name="Mikhailova N."/>
            <person name="Munk A.C.C."/>
            <person name="Kyrpides N."/>
            <person name="Mavromatis K."/>
            <person name="Ivanova N."/>
            <person name="Brettin T."/>
            <person name="Detter J.C."/>
            <person name="Han C."/>
            <person name="Larimer F."/>
            <person name="Land M."/>
            <person name="Hauser L."/>
            <person name="Markowitz V."/>
            <person name="Cheng J.-F."/>
            <person name="Hugenholtz P."/>
            <person name="Woyke T."/>
            <person name="Wu D."/>
            <person name="Brambilla E."/>
            <person name="Klenk H.-P."/>
            <person name="Eisen J.A."/>
        </authorList>
    </citation>
    <scope>NUCLEOTIDE SEQUENCE [LARGE SCALE GENOMIC DNA]</scope>
    <source>
        <strain evidence="3">DSM 18391 / NRRL B-41598 / KBS 63</strain>
    </source>
</reference>
<feature type="domain" description="Fibronectin type-III" evidence="1">
    <location>
        <begin position="287"/>
        <end position="380"/>
    </location>
</feature>
<accession>I3ZMB8</accession>
<dbReference type="EMBL" id="CP003379">
    <property type="protein sequence ID" value="AFL90386.1"/>
    <property type="molecule type" value="Genomic_DNA"/>
</dbReference>
<protein>
    <recommendedName>
        <fullName evidence="1">Fibronectin type-III domain-containing protein</fullName>
    </recommendedName>
</protein>
<dbReference type="Proteomes" id="UP000006056">
    <property type="component" value="Chromosome"/>
</dbReference>
<dbReference type="InterPro" id="IPR003961">
    <property type="entry name" value="FN3_dom"/>
</dbReference>
<dbReference type="InterPro" id="IPR013783">
    <property type="entry name" value="Ig-like_fold"/>
</dbReference>
<dbReference type="SUPFAM" id="SSF49265">
    <property type="entry name" value="Fibronectin type III"/>
    <property type="match status" value="1"/>
</dbReference>
<name>I3ZMB8_TERRK</name>
<dbReference type="InterPro" id="IPR036116">
    <property type="entry name" value="FN3_sf"/>
</dbReference>
<organism evidence="2 3">
    <name type="scientific">Terriglobus roseus (strain DSM 18391 / NRRL B-41598 / KBS 63)</name>
    <dbReference type="NCBI Taxonomy" id="926566"/>
    <lineage>
        <taxon>Bacteria</taxon>
        <taxon>Pseudomonadati</taxon>
        <taxon>Acidobacteriota</taxon>
        <taxon>Terriglobia</taxon>
        <taxon>Terriglobales</taxon>
        <taxon>Acidobacteriaceae</taxon>
        <taxon>Terriglobus</taxon>
    </lineage>
</organism>
<dbReference type="AlphaFoldDB" id="I3ZMB8"/>
<evidence type="ECO:0000313" key="3">
    <source>
        <dbReference type="Proteomes" id="UP000006056"/>
    </source>
</evidence>
<dbReference type="KEGG" id="trs:Terro_4181"/>
<gene>
    <name evidence="2" type="ordered locus">Terro_4181</name>
</gene>
<keyword evidence="3" id="KW-1185">Reference proteome</keyword>
<dbReference type="OrthoDB" id="116812at2"/>
<dbReference type="PROSITE" id="PS50853">
    <property type="entry name" value="FN3"/>
    <property type="match status" value="1"/>
</dbReference>
<evidence type="ECO:0000313" key="2">
    <source>
        <dbReference type="EMBL" id="AFL90386.1"/>
    </source>
</evidence>